<dbReference type="Gene3D" id="1.10.1200.10">
    <property type="entry name" value="ACP-like"/>
    <property type="match status" value="1"/>
</dbReference>
<dbReference type="Pfam" id="PF00550">
    <property type="entry name" value="PP-binding"/>
    <property type="match status" value="1"/>
</dbReference>
<dbReference type="InterPro" id="IPR020841">
    <property type="entry name" value="PKS_Beta-ketoAc_synthase_dom"/>
</dbReference>
<dbReference type="InterPro" id="IPR014030">
    <property type="entry name" value="Ketoacyl_synth_N"/>
</dbReference>
<keyword evidence="9" id="KW-1185">Reference proteome</keyword>
<keyword evidence="4" id="KW-0012">Acyltransferase</keyword>
<dbReference type="InterPro" id="IPR014043">
    <property type="entry name" value="Acyl_transferase_dom"/>
</dbReference>
<reference evidence="8 9" key="1">
    <citation type="submission" date="2019-03" db="EMBL/GenBank/DDBJ databases">
        <title>Genomic Encyclopedia of Archaeal and Bacterial Type Strains, Phase II (KMG-II): from individual species to whole genera.</title>
        <authorList>
            <person name="Goeker M."/>
        </authorList>
    </citation>
    <scope>NUCLEOTIDE SEQUENCE [LARGE SCALE GENOMIC DNA]</scope>
    <source>
        <strain evidence="8 9">DSM 45499</strain>
    </source>
</reference>
<dbReference type="Gene3D" id="3.30.70.250">
    <property type="entry name" value="Malonyl-CoA ACP transacylase, ACP-binding"/>
    <property type="match status" value="1"/>
</dbReference>
<dbReference type="Pfam" id="PF08659">
    <property type="entry name" value="KR"/>
    <property type="match status" value="1"/>
</dbReference>
<dbReference type="CDD" id="cd00833">
    <property type="entry name" value="PKS"/>
    <property type="match status" value="1"/>
</dbReference>
<dbReference type="InterPro" id="IPR016035">
    <property type="entry name" value="Acyl_Trfase/lysoPLipase"/>
</dbReference>
<dbReference type="OrthoDB" id="9778690at2"/>
<dbReference type="SUPFAM" id="SSF51395">
    <property type="entry name" value="FMN-linked oxidoreductases"/>
    <property type="match status" value="1"/>
</dbReference>
<keyword evidence="1" id="KW-0596">Phosphopantetheine</keyword>
<dbReference type="Gene3D" id="3.40.50.720">
    <property type="entry name" value="NAD(P)-binding Rossmann-like Domain"/>
    <property type="match status" value="1"/>
</dbReference>
<dbReference type="InterPro" id="IPR009081">
    <property type="entry name" value="PP-bd_ACP"/>
</dbReference>
<dbReference type="SUPFAM" id="SSF53901">
    <property type="entry name" value="Thiolase-like"/>
    <property type="match status" value="1"/>
</dbReference>
<dbReference type="SUPFAM" id="SSF51735">
    <property type="entry name" value="NAD(P)-binding Rossmann-fold domains"/>
    <property type="match status" value="2"/>
</dbReference>
<dbReference type="InterPro" id="IPR014031">
    <property type="entry name" value="Ketoacyl_synth_C"/>
</dbReference>
<feature type="domain" description="Ketosynthase family 3 (KS3)" evidence="7">
    <location>
        <begin position="624"/>
        <end position="1066"/>
    </location>
</feature>
<dbReference type="Gene3D" id="3.40.47.10">
    <property type="match status" value="1"/>
</dbReference>
<dbReference type="Gene3D" id="3.40.366.10">
    <property type="entry name" value="Malonyl-Coenzyme A Acyl Carrier Protein, domain 2"/>
    <property type="match status" value="1"/>
</dbReference>
<dbReference type="InterPro" id="IPR057326">
    <property type="entry name" value="KR_dom"/>
</dbReference>
<dbReference type="Gene3D" id="3.20.20.70">
    <property type="entry name" value="Aldolase class I"/>
    <property type="match status" value="2"/>
</dbReference>
<dbReference type="InterPro" id="IPR016036">
    <property type="entry name" value="Malonyl_transacylase_ACP-bd"/>
</dbReference>
<sequence length="2166" mass="221899">MSLRTDPDTVVLGFDPLRRPNARLAAAVRAGGGLGVVDLPGDARTARRTLGDARAWCAGRFGVRVGATCAPGPGDLPADVEVVVLAADAAWPLSTLPGRVVLAEVTDVVSARTAVAAGVDGLIARGAEAGGPVGTLSTFALLQHLLAAVDVPVWACGGIGPHSAAAALACGAAGVVLDVALAAYPEAGVAGHVVAALSRVDGGTDAVRDGRHPAAFGQDAGLATRFRDRWATVPAALRGVRDHLATALRTRAPGRSPTGTALPLAQGPMTRVSDQPAFAAAVAEDGALPFVALSLSDGQASADLMAATNLAVDGRPWGVGILGFADDALRTAQLAAVAAARPSHAIVAGGRPAQAEELESLGVRTFLHAPSPLLLDGFLRAGTRRFVFEGAECGGHVGPRSAFVLWDEQVAVLDAFLAEHPEAAAEIDVLFAGGVHDARSAAAVTALAAPLTAAGAAVGMLMGTAYLFTEEAVATGAIGAVFQREVLNASGTALVRTGPGYVTRCVPSPFVTALPEHAARLRAAGLSDPAVRDALEELCVGRLRTASRGLVRTEAGLAAVDEDRQLADGLFMAGEVAGLRSTTTTVEALHRAVTEGAADVLAGRARELLGRLGAERVPAPTPAPLDIAIIGMAGVFPGAPDLAAFWANVLADTESITEVPGNRWDTERYYSPGATAGSDRTPSKWGGFLPPIPFDPLRHGLPPASLTSVEPVQLLALEVAARALADAGYDGPDTDRSRCSVVFGAESGSELSAAVTLRSVLPAYLGELPADLAEQLPTITEDTFPGTLANVIAGRVANRLDLGGGNYTVDAACASSLAAVELACRELAAGASDLVLCGGADLHNGIQDYVMFGSVQALSPTGRSRAFDAAADGIVLGEGVGCVVLKRLADARRDGDRVYAVIAGTGSASDGRSLGIVAPRPEGQRRALDRAYRTAGLSPAEVGLIEAHGTGTSVGDRTELRTLTEAFTAAGASTGGCALGSVKSLIGHTKCAAGMAGLIKAALAVHHGVLPPTGHLERPNPLWDADTSPFAFHPATRPWAVPAARRVAGVSSFGFGGTNFHAVLRGVPDAPPARHAADQWPAELVLVRGHDTASANRSVTRLLELARHPGTRVRDLALTASLSDRDEPVRFAVVTRDTTQLVEQLSGLLAGATPAGVHRAVPGAAPGPVAFLFPGQGSQSPGMLAELYAHFPELRRHLPDDDPAWLRAWLAPSAFDESERARQHATLTDTSAAQPALGAAGMAVHDLLVAAGVRPDAVAGHSYGEVVALAAAGALAPELLAWLSGRRAEAVLASTGDDPGTMAAVAADPATVRAVLDSAGLADRVVVANHNAPAQSVLAGPTDLMARAVAVVRDSGHSATPLPVACAFHSPLVGGAADRFTSVLSEVPVTAPEIPVWSNRTARPYPADPAGVRAELAAQLTAPVRFADQITAMHDAGIRTFVEAGPGTVLSRLVDATLTDRPHQTVNLGGPDAGVAGFLSALGALAVTGVPVDTDWLFTGRDAVDVTTRAEPPRWTLDGRGAHEVGGETPTRRPPRLVSLARPPADRDAMVTEFLQAGRDLVAAQRDVLVAYLGGPAAPAARPAPVELPEEPRETTTVAVGEDTALRRVLSAISDRTGYPVDMIDPDTDLEAALSIDSIKRAEIAADLASALGTTPQRLEAVSTARTAADMAARLTGAAVPTATPPTTPPAPHVEAARRFVLAPVPRELTGPASDLAGRTVVVVGTSDITTSLTDQLRDLGATVRVIRPGEPVGTGVDCVVHLAAAEGTPTDLVAEYPWWRDVVSAGPRCLLAAGRPGVLGGLDGFLRVVAVEYPTTTTRLVELAVDRSPTATAALLVAELRESGGDPVVRWSARGREVVEPVLADLAVPETDPVGTLAARELGLDGDAVLLFVGGARGITARLAETLVTAAGCRLELVGRTAVPTHPEGPGTAGIDDPVALRAALAARGGDLARVEQSVRLLLAARQVGATVDALRGRGGLVRYHQADATDAQSLRAVVKDVLATHGRLDGVVVAAGVIEDRRIADKDAASFRRVFDAKVGAARNVVAALENAPARARFALLYGSIAAVTGNAGQADYAAANAALAELGATMTGVAERVLTVHWGPWAPDDVFGGMVDADLARRYAARGVGLVEPGSASAAVLRELAWGVDDVVVHAAPGWRPVS</sequence>
<dbReference type="InterPro" id="IPR050091">
    <property type="entry name" value="PKS_NRPS_Biosynth_Enz"/>
</dbReference>
<evidence type="ECO:0000256" key="1">
    <source>
        <dbReference type="ARBA" id="ARBA00022450"/>
    </source>
</evidence>
<dbReference type="EMBL" id="SOCP01000002">
    <property type="protein sequence ID" value="TDV56075.1"/>
    <property type="molecule type" value="Genomic_DNA"/>
</dbReference>
<name>A0A4R7W1T2_9PSEU</name>
<dbReference type="SMART" id="SM00827">
    <property type="entry name" value="PKS_AT"/>
    <property type="match status" value="1"/>
</dbReference>
<evidence type="ECO:0000259" key="7">
    <source>
        <dbReference type="PROSITE" id="PS52004"/>
    </source>
</evidence>
<feature type="region of interest" description="Disordered" evidence="5">
    <location>
        <begin position="1515"/>
        <end position="1535"/>
    </location>
</feature>
<dbReference type="InterPro" id="IPR013785">
    <property type="entry name" value="Aldolase_TIM"/>
</dbReference>
<dbReference type="Pfam" id="PF00109">
    <property type="entry name" value="ketoacyl-synt"/>
    <property type="match status" value="1"/>
</dbReference>
<evidence type="ECO:0000256" key="4">
    <source>
        <dbReference type="ARBA" id="ARBA00023315"/>
    </source>
</evidence>
<dbReference type="InterPro" id="IPR036736">
    <property type="entry name" value="ACP-like_sf"/>
</dbReference>
<evidence type="ECO:0000259" key="6">
    <source>
        <dbReference type="PROSITE" id="PS50075"/>
    </source>
</evidence>
<evidence type="ECO:0000256" key="2">
    <source>
        <dbReference type="ARBA" id="ARBA00022553"/>
    </source>
</evidence>
<dbReference type="GO" id="GO:0004312">
    <property type="term" value="F:fatty acid synthase activity"/>
    <property type="evidence" value="ECO:0007669"/>
    <property type="project" value="TreeGrafter"/>
</dbReference>
<evidence type="ECO:0000313" key="9">
    <source>
        <dbReference type="Proteomes" id="UP000294927"/>
    </source>
</evidence>
<evidence type="ECO:0000313" key="8">
    <source>
        <dbReference type="EMBL" id="TDV56075.1"/>
    </source>
</evidence>
<dbReference type="Pfam" id="PF02801">
    <property type="entry name" value="Ketoacyl-synt_C"/>
    <property type="match status" value="1"/>
</dbReference>
<dbReference type="GO" id="GO:0004315">
    <property type="term" value="F:3-oxoacyl-[acyl-carrier-protein] synthase activity"/>
    <property type="evidence" value="ECO:0007669"/>
    <property type="project" value="InterPro"/>
</dbReference>
<dbReference type="SUPFAM" id="SSF47336">
    <property type="entry name" value="ACP-like"/>
    <property type="match status" value="1"/>
</dbReference>
<dbReference type="Pfam" id="PF03060">
    <property type="entry name" value="NMO"/>
    <property type="match status" value="1"/>
</dbReference>
<evidence type="ECO:0000256" key="3">
    <source>
        <dbReference type="ARBA" id="ARBA00022679"/>
    </source>
</evidence>
<dbReference type="GO" id="GO:0006633">
    <property type="term" value="P:fatty acid biosynthetic process"/>
    <property type="evidence" value="ECO:0007669"/>
    <property type="project" value="InterPro"/>
</dbReference>
<feature type="domain" description="Carrier" evidence="6">
    <location>
        <begin position="1600"/>
        <end position="1679"/>
    </location>
</feature>
<dbReference type="PROSITE" id="PS00606">
    <property type="entry name" value="KS3_1"/>
    <property type="match status" value="1"/>
</dbReference>
<dbReference type="SUPFAM" id="SSF52151">
    <property type="entry name" value="FabD/lysophospholipase-like"/>
    <property type="match status" value="1"/>
</dbReference>
<keyword evidence="2" id="KW-0597">Phosphoprotein</keyword>
<dbReference type="InterPro" id="IPR013968">
    <property type="entry name" value="PKS_KR"/>
</dbReference>
<dbReference type="PANTHER" id="PTHR43775">
    <property type="entry name" value="FATTY ACID SYNTHASE"/>
    <property type="match status" value="1"/>
</dbReference>
<dbReference type="SUPFAM" id="SSF51412">
    <property type="entry name" value="Inosine monophosphate dehydrogenase (IMPDH)"/>
    <property type="match status" value="1"/>
</dbReference>
<gene>
    <name evidence="8" type="ORF">CLV71_102136</name>
</gene>
<keyword evidence="3 8" id="KW-0808">Transferase</keyword>
<organism evidence="8 9">
    <name type="scientific">Actinophytocola oryzae</name>
    <dbReference type="NCBI Taxonomy" id="502181"/>
    <lineage>
        <taxon>Bacteria</taxon>
        <taxon>Bacillati</taxon>
        <taxon>Actinomycetota</taxon>
        <taxon>Actinomycetes</taxon>
        <taxon>Pseudonocardiales</taxon>
        <taxon>Pseudonocardiaceae</taxon>
    </lineage>
</organism>
<dbReference type="InterPro" id="IPR036291">
    <property type="entry name" value="NAD(P)-bd_dom_sf"/>
</dbReference>
<protein>
    <submittedName>
        <fullName evidence="8">Acyl transferase domain-containing protein</fullName>
    </submittedName>
</protein>
<dbReference type="InterPro" id="IPR001227">
    <property type="entry name" value="Ac_transferase_dom_sf"/>
</dbReference>
<dbReference type="InterPro" id="IPR016039">
    <property type="entry name" value="Thiolase-like"/>
</dbReference>
<dbReference type="PANTHER" id="PTHR43775:SF51">
    <property type="entry name" value="INACTIVE PHENOLPHTHIOCEROL SYNTHESIS POLYKETIDE SYNTHASE TYPE I PKS1-RELATED"/>
    <property type="match status" value="1"/>
</dbReference>
<dbReference type="InterPro" id="IPR018201">
    <property type="entry name" value="Ketoacyl_synth_AS"/>
</dbReference>
<dbReference type="SMART" id="SM00825">
    <property type="entry name" value="PKS_KS"/>
    <property type="match status" value="1"/>
</dbReference>
<dbReference type="SUPFAM" id="SSF55048">
    <property type="entry name" value="Probable ACP-binding domain of malonyl-CoA ACP transacylase"/>
    <property type="match status" value="1"/>
</dbReference>
<comment type="caution">
    <text evidence="8">The sequence shown here is derived from an EMBL/GenBank/DDBJ whole genome shotgun (WGS) entry which is preliminary data.</text>
</comment>
<accession>A0A4R7W1T2</accession>
<dbReference type="SMART" id="SM00822">
    <property type="entry name" value="PKS_KR"/>
    <property type="match status" value="1"/>
</dbReference>
<dbReference type="Proteomes" id="UP000294927">
    <property type="component" value="Unassembled WGS sequence"/>
</dbReference>
<dbReference type="Pfam" id="PF00698">
    <property type="entry name" value="Acyl_transf_1"/>
    <property type="match status" value="1"/>
</dbReference>
<dbReference type="PROSITE" id="PS52004">
    <property type="entry name" value="KS3_2"/>
    <property type="match status" value="1"/>
</dbReference>
<proteinExistence type="predicted"/>
<dbReference type="InterPro" id="IPR032821">
    <property type="entry name" value="PKS_assoc"/>
</dbReference>
<evidence type="ECO:0000256" key="5">
    <source>
        <dbReference type="SAM" id="MobiDB-lite"/>
    </source>
</evidence>
<dbReference type="PROSITE" id="PS50075">
    <property type="entry name" value="CARRIER"/>
    <property type="match status" value="1"/>
</dbReference>
<dbReference type="Pfam" id="PF16197">
    <property type="entry name" value="KAsynt_C_assoc"/>
    <property type="match status" value="1"/>
</dbReference>